<feature type="domain" description="EGF-like" evidence="3">
    <location>
        <begin position="1459"/>
        <end position="1491"/>
    </location>
</feature>
<proteinExistence type="predicted"/>
<feature type="domain" description="EGF-like" evidence="3">
    <location>
        <begin position="839"/>
        <end position="872"/>
    </location>
</feature>
<reference evidence="4 5" key="2">
    <citation type="journal article" date="2011" name="PLoS Genet.">
        <title>Caenorhabditis briggsae recombinant inbred line genotypes reveal inter-strain incompatibility and the evolution of recombination.</title>
        <authorList>
            <person name="Ross J.A."/>
            <person name="Koboldt D.C."/>
            <person name="Staisch J.E."/>
            <person name="Chamberlin H.M."/>
            <person name="Gupta B.P."/>
            <person name="Miller R.D."/>
            <person name="Baird S.E."/>
            <person name="Haag E.S."/>
        </authorList>
    </citation>
    <scope>NUCLEOTIDE SEQUENCE [LARGE SCALE GENOMIC DNA]</scope>
    <source>
        <strain evidence="4 5">AF16</strain>
    </source>
</reference>
<dbReference type="eggNOG" id="KOG1218">
    <property type="taxonomic scope" value="Eukaryota"/>
</dbReference>
<feature type="domain" description="EGF-like" evidence="3">
    <location>
        <begin position="580"/>
        <end position="615"/>
    </location>
</feature>
<accession>A8XKQ1</accession>
<dbReference type="Gene3D" id="3.20.20.370">
    <property type="entry name" value="Glycoside hydrolase/deacetylase"/>
    <property type="match status" value="1"/>
</dbReference>
<dbReference type="InterPro" id="IPR002509">
    <property type="entry name" value="NODB_dom"/>
</dbReference>
<feature type="domain" description="EGF-like" evidence="3">
    <location>
        <begin position="1412"/>
        <end position="1446"/>
    </location>
</feature>
<dbReference type="OMA" id="CNETTLC"/>
<feature type="domain" description="EGF-like" evidence="3">
    <location>
        <begin position="295"/>
        <end position="329"/>
    </location>
</feature>
<evidence type="ECO:0000313" key="4">
    <source>
        <dbReference type="EMBL" id="CAP33225.3"/>
    </source>
</evidence>
<feature type="domain" description="EGF-like" evidence="3">
    <location>
        <begin position="999"/>
        <end position="1033"/>
    </location>
</feature>
<dbReference type="WormBase" id="CBG14801a">
    <property type="protein sequence ID" value="CBP46406"/>
    <property type="gene ID" value="WBGene00035194"/>
    <property type="gene designation" value="Cbr-lgx-1"/>
</dbReference>
<dbReference type="SMART" id="SM00289">
    <property type="entry name" value="WR1"/>
    <property type="match status" value="8"/>
</dbReference>
<keyword evidence="5" id="KW-1185">Reference proteome</keyword>
<dbReference type="GO" id="GO:0005975">
    <property type="term" value="P:carbohydrate metabolic process"/>
    <property type="evidence" value="ECO:0007669"/>
    <property type="project" value="InterPro"/>
</dbReference>
<dbReference type="EMBL" id="HE600983">
    <property type="protein sequence ID" value="CAP33225.3"/>
    <property type="molecule type" value="Genomic_DNA"/>
</dbReference>
<dbReference type="FunCoup" id="A8XKQ1">
    <property type="interactions" value="109"/>
</dbReference>
<feature type="region of interest" description="Disordered" evidence="1">
    <location>
        <begin position="770"/>
        <end position="796"/>
    </location>
</feature>
<dbReference type="InterPro" id="IPR006150">
    <property type="entry name" value="Cys_repeat_1"/>
</dbReference>
<dbReference type="InterPro" id="IPR000742">
    <property type="entry name" value="EGF"/>
</dbReference>
<feature type="domain" description="EGF-like" evidence="3">
    <location>
        <begin position="948"/>
        <end position="980"/>
    </location>
</feature>
<feature type="domain" description="EGF-like" evidence="3">
    <location>
        <begin position="391"/>
        <end position="425"/>
    </location>
</feature>
<dbReference type="InterPro" id="IPR006149">
    <property type="entry name" value="EB_dom"/>
</dbReference>
<reference evidence="4 5" key="1">
    <citation type="journal article" date="2003" name="PLoS Biol.">
        <title>The genome sequence of Caenorhabditis briggsae: a platform for comparative genomics.</title>
        <authorList>
            <person name="Stein L.D."/>
            <person name="Bao Z."/>
            <person name="Blasiar D."/>
            <person name="Blumenthal T."/>
            <person name="Brent M.R."/>
            <person name="Chen N."/>
            <person name="Chinwalla A."/>
            <person name="Clarke L."/>
            <person name="Clee C."/>
            <person name="Coghlan A."/>
            <person name="Coulson A."/>
            <person name="D'Eustachio P."/>
            <person name="Fitch D.H."/>
            <person name="Fulton L.A."/>
            <person name="Fulton R.E."/>
            <person name="Griffiths-Jones S."/>
            <person name="Harris T.W."/>
            <person name="Hillier L.W."/>
            <person name="Kamath R."/>
            <person name="Kuwabara P.E."/>
            <person name="Mardis E.R."/>
            <person name="Marra M.A."/>
            <person name="Miner T.L."/>
            <person name="Minx P."/>
            <person name="Mullikin J.C."/>
            <person name="Plumb R.W."/>
            <person name="Rogers J."/>
            <person name="Schein J.E."/>
            <person name="Sohrmann M."/>
            <person name="Spieth J."/>
            <person name="Stajich J.E."/>
            <person name="Wei C."/>
            <person name="Willey D."/>
            <person name="Wilson R.K."/>
            <person name="Durbin R."/>
            <person name="Waterston R.H."/>
        </authorList>
    </citation>
    <scope>NUCLEOTIDE SEQUENCE [LARGE SCALE GENOMIC DNA]</scope>
    <source>
        <strain evidence="4 5">AF16</strain>
    </source>
</reference>
<feature type="domain" description="EGF-like" evidence="3">
    <location>
        <begin position="1238"/>
        <end position="1268"/>
    </location>
</feature>
<dbReference type="PANTHER" id="PTHR45985:SF11">
    <property type="entry name" value="EGF-LIKE DOMAIN-CONTAINING PROTEIN"/>
    <property type="match status" value="1"/>
</dbReference>
<feature type="domain" description="EGF-like" evidence="3">
    <location>
        <begin position="1350"/>
        <end position="1382"/>
    </location>
</feature>
<dbReference type="Pfam" id="PF01522">
    <property type="entry name" value="Polysacc_deac_1"/>
    <property type="match status" value="1"/>
</dbReference>
<dbReference type="SMART" id="SM00181">
    <property type="entry name" value="EGF"/>
    <property type="match status" value="16"/>
</dbReference>
<name>A8XKQ1_CAEBR</name>
<feature type="domain" description="EGF-like" evidence="3">
    <location>
        <begin position="732"/>
        <end position="765"/>
    </location>
</feature>
<evidence type="ECO:0000313" key="5">
    <source>
        <dbReference type="Proteomes" id="UP000008549"/>
    </source>
</evidence>
<evidence type="ECO:0000256" key="1">
    <source>
        <dbReference type="SAM" id="MobiDB-lite"/>
    </source>
</evidence>
<feature type="domain" description="EGF-like" evidence="3">
    <location>
        <begin position="535"/>
        <end position="571"/>
    </location>
</feature>
<feature type="domain" description="EGF-like" evidence="3">
    <location>
        <begin position="1064"/>
        <end position="1096"/>
    </location>
</feature>
<dbReference type="STRING" id="6238.A8XKQ1"/>
<dbReference type="InParanoid" id="A8XKQ1"/>
<feature type="domain" description="EGF-like" evidence="3">
    <location>
        <begin position="628"/>
        <end position="661"/>
    </location>
</feature>
<feature type="region of interest" description="Disordered" evidence="1">
    <location>
        <begin position="1143"/>
        <end position="1202"/>
    </location>
</feature>
<dbReference type="PANTHER" id="PTHR45985">
    <property type="match status" value="1"/>
</dbReference>
<keyword evidence="2" id="KW-0732">Signal</keyword>
<evidence type="ECO:0000256" key="2">
    <source>
        <dbReference type="SAM" id="SignalP"/>
    </source>
</evidence>
<dbReference type="GO" id="GO:0016810">
    <property type="term" value="F:hydrolase activity, acting on carbon-nitrogen (but not peptide) bonds"/>
    <property type="evidence" value="ECO:0007669"/>
    <property type="project" value="InterPro"/>
</dbReference>
<dbReference type="Pfam" id="PF01683">
    <property type="entry name" value="EB"/>
    <property type="match status" value="7"/>
</dbReference>
<feature type="domain" description="EGF-like" evidence="3">
    <location>
        <begin position="97"/>
        <end position="133"/>
    </location>
</feature>
<feature type="signal peptide" evidence="2">
    <location>
        <begin position="1"/>
        <end position="16"/>
    </location>
</feature>
<dbReference type="Proteomes" id="UP000008549">
    <property type="component" value="Unassembled WGS sequence"/>
</dbReference>
<feature type="compositionally biased region" description="Gly residues" evidence="1">
    <location>
        <begin position="1171"/>
        <end position="1182"/>
    </location>
</feature>
<evidence type="ECO:0000313" key="6">
    <source>
        <dbReference type="WormBase" id="CBG14801a"/>
    </source>
</evidence>
<evidence type="ECO:0000259" key="3">
    <source>
        <dbReference type="SMART" id="SM00181"/>
    </source>
</evidence>
<dbReference type="InterPro" id="IPR011330">
    <property type="entry name" value="Glyco_hydro/deAcase_b/a-brl"/>
</dbReference>
<feature type="compositionally biased region" description="Low complexity" evidence="1">
    <location>
        <begin position="770"/>
        <end position="793"/>
    </location>
</feature>
<sequence length="1898" mass="205235">MRVLLAISVIYHTTIAQQVGINVPCNKELDGLLTADPDGDERAFMSCQGVGVGTIGFWERKLCPNNMVFDFINQQCKEQKKKARKQQTLSIAILNNSCANGETCIGGSVCDLDTLRCMCPYGTTPKLDTLSCESSQPPFVSATVDGPPAQFFNSFNGAQGNRNNNGFVPFPQQPEVPDFQPNNNFKFGNNQQNNNNFGNNNGNSDFNWNPNFNWNNNKQAPMNNMNNNNNNNNGGSSEFNPFQPNPNQKFVFNFNKNQGGNMNNNNNMNNMNNNNNQNVPEVKPKVATLAIPGASCKSNEICVGGSICTLPIGICLCPGDLEARDGECVLPAASTISVQKVGIGALCSDLAECDHGSSCVMGRCTCVSPLVQHEGKCVLRQQQKFVGPGELCDNGEICGKGSVCDVMIPVCVCPAHTDLNNGECISVSSAQTTQPVKIMTPPTLPPVQVPVQTLPPQTRPPPPPVQQTQPPIQTPAQPVFFQTTAPPRPTYMTTQPTTPFIPKQIYTAPPQIPKSSIKINPLKIGGSKQAGVGVRCSLNTDCMIGAYCNGNTNPPSCQCLSTHVNIEGRCEKVIYPGQVGCRSDLQCHAAHSGTHCIDRICVCPEGQKAIDQTCVSANEPITSPPGGSCSNLRECTGGSVCREGWCICPDPSMIVNRGICIQSGPKPTLPPRVLTVFCAPCNPQNLQTSIPHVPLPPQLPISVHVPQVTITKAQPFVTEAPPQGKKVVPGGRCGPIDVCVGGSNCIEGLCLCPAGQQPSNNGRCGKFTTTSTSRQTTLPSTTMTTQGTTYTTTPAPPPATTSVFSFTIADLLSTRRQPAFIEIPTHVPLTTTAIQTDDECTAIGLICKGNTVCLNKSCQCPENYVLHHDGCVSPEEAARRKARGKARHEATTARVYSKPGEACTQGQTCVGGSNCSFRKLCECPQDKSEISQGQCVTPKKMEAVPGASCNANTQCTKGSTCESGLCRCQPGYIAVSGNCVALPMSTTPKMKVVAKPLESCESGEVCEGGSSCDYDTGICMCPPGQIVFNVQCMPPPTQPQLTTRVTVPTKAAPVVTLRPLHSTDCEQDANCGENKICVSGKCKCRPGFVDNSGTCEPLEDIDVIERPIPVSYAKHKVATLSERMLPREQIEISNIEPVTVATPARQETITQKPRIVGPPIRRPRPKNKNSGGSGGGSGGSGGSRSYKTGSGNANCPPGNEPTRDDSGKLIICNGLEPNCPPRSYCYITSGGFATEEYNCYKCINGAKCIDKICKCSPGFLLAPNGWCEGFDLAKAIEMNKQSVETTPPTKANRVVQTKKQNVITTTTTSAPVQQQIITDNSFPTPPSNIFGFPDRRTTKPVPKVAAVGSACRSIDICLGESVCTNGFCHCPKGYIRQNGQCISSKTRETKEQLCRHIFTAESKHKVAKVGETCKNGEICAGGSICDYDRKRCICAAQHVAIRGICKQKSAPAFAAPGDTCSMREKCTGGAICVEGMCQCDDHHFAEDGYCRPIEARSSKVQFVNGAGLRFSSMQVPNRQRAQPCNTAECKLPNCFCSDDGRQAPGGLRPNETPQFVVLTFDDAVNGKTFPDYKKLFENDVLKNPNGCDVKATFFISHEWTNYDAVNWLVQKNMEIASNSISHESLEHENTNRWLNEMDGQRRILAKFGGAPEEQIVGIRSPQLALGGDNQFEMMSGAEFLWDNSMSANPGIHGEPFWPQTMDYQVAWDCHEESCPKSSFPGIWTVPLNQFYGSYMRQIDSFRRSSMLRAAVDLNNTVDELEEIIMRNFERSYSANRAPYVLSLNADFLQLGGQNKGMKAVQRFLNKMSANKDVYIVTIKQLIDWMKRPVSISQMKASKAVGCPITLSFNRNPSLSTCDKPNKCLYSTPSLSSQEHQFLTCLPCPTMYPWLENPAGGIV</sequence>
<organism evidence="4 5">
    <name type="scientific">Caenorhabditis briggsae</name>
    <dbReference type="NCBI Taxonomy" id="6238"/>
    <lineage>
        <taxon>Eukaryota</taxon>
        <taxon>Metazoa</taxon>
        <taxon>Ecdysozoa</taxon>
        <taxon>Nematoda</taxon>
        <taxon>Chromadorea</taxon>
        <taxon>Rhabditida</taxon>
        <taxon>Rhabditina</taxon>
        <taxon>Rhabditomorpha</taxon>
        <taxon>Rhabditoidea</taxon>
        <taxon>Rhabditidae</taxon>
        <taxon>Peloderinae</taxon>
        <taxon>Caenorhabditis</taxon>
    </lineage>
</organism>
<feature type="domain" description="EGF-like" evidence="3">
    <location>
        <begin position="346"/>
        <end position="378"/>
    </location>
</feature>
<feature type="chain" id="PRO_5002732488" evidence="2">
    <location>
        <begin position="17"/>
        <end position="1898"/>
    </location>
</feature>
<dbReference type="InterPro" id="IPR052740">
    <property type="entry name" value="CE4"/>
</dbReference>
<feature type="region of interest" description="Disordered" evidence="1">
    <location>
        <begin position="189"/>
        <end position="246"/>
    </location>
</feature>
<dbReference type="SUPFAM" id="SSF88713">
    <property type="entry name" value="Glycoside hydrolase/deacetylase"/>
    <property type="match status" value="1"/>
</dbReference>
<gene>
    <name evidence="6" type="primary">lgx-1</name>
    <name evidence="4" type="synonym">Cbr-lgx-1</name>
    <name evidence="6" type="ORF">CBG14801</name>
    <name evidence="4" type="ORF">CBG_14801</name>
</gene>
<protein>
    <submittedName>
        <fullName evidence="4">Protein CBR-LGX-1</fullName>
    </submittedName>
</protein>